<evidence type="ECO:0000313" key="1">
    <source>
        <dbReference type="EMBL" id="MBC3340947.1"/>
    </source>
</evidence>
<evidence type="ECO:0000313" key="3">
    <source>
        <dbReference type="Proteomes" id="UP000648816"/>
    </source>
</evidence>
<evidence type="ECO:0000313" key="2">
    <source>
        <dbReference type="EMBL" id="MBV4485621.1"/>
    </source>
</evidence>
<dbReference type="Gene3D" id="3.40.50.2300">
    <property type="match status" value="1"/>
</dbReference>
<dbReference type="PANTHER" id="PTHR35271:SF1">
    <property type="entry name" value="ABC TRANSPORTER, SUBSTRATE-BINDING LIPOPROTEIN"/>
    <property type="match status" value="1"/>
</dbReference>
<name>A0A923F245_9PSED</name>
<reference evidence="2" key="3">
    <citation type="submission" date="2021-06" db="EMBL/GenBank/DDBJ databases">
        <title>Updating the genus Pseudomonas: Description of 43 new species and partition of the Pseudomonas putida group.</title>
        <authorList>
            <person name="Girard L."/>
            <person name="Lood C."/>
            <person name="Vandamme P."/>
            <person name="Rokni-Zadeh H."/>
            <person name="Van Noort V."/>
            <person name="Hofte M."/>
            <person name="Lavigne R."/>
            <person name="De Mot R."/>
        </authorList>
    </citation>
    <scope>NUCLEOTIDE SEQUENCE</scope>
    <source>
        <strain evidence="2">SWRI153</strain>
    </source>
</reference>
<dbReference type="RefSeq" id="WP_186529686.1">
    <property type="nucleotide sequence ID" value="NZ_JABWQP020000002.1"/>
</dbReference>
<accession>A0A923F245</accession>
<dbReference type="Proteomes" id="UP000648816">
    <property type="component" value="Unassembled WGS sequence"/>
</dbReference>
<dbReference type="InterPro" id="IPR007487">
    <property type="entry name" value="ABC_transpt-TYRBP-like"/>
</dbReference>
<dbReference type="EMBL" id="JABWQP010000002">
    <property type="protein sequence ID" value="MBC3340947.1"/>
    <property type="molecule type" value="Genomic_DNA"/>
</dbReference>
<dbReference type="AlphaFoldDB" id="A0A923F245"/>
<protein>
    <submittedName>
        <fullName evidence="1">ABC transporter substrate-binding protein</fullName>
    </submittedName>
</protein>
<dbReference type="EMBL" id="JABWQP020000002">
    <property type="protein sequence ID" value="MBV4485621.1"/>
    <property type="molecule type" value="Genomic_DNA"/>
</dbReference>
<reference evidence="1 3" key="1">
    <citation type="journal article" date="2020" name="Microorganisms">
        <title>Reliable Identification of Environmental Pseudomonas Isolates Using the rpoD Gene.</title>
        <authorList>
            <consortium name="The Broad Institute Genome Sequencing Platform"/>
            <person name="Girard L."/>
            <person name="Lood C."/>
            <person name="Rokni-Zadeh H."/>
            <person name="van Noort V."/>
            <person name="Lavigne R."/>
            <person name="De Mot R."/>
        </authorList>
    </citation>
    <scope>NUCLEOTIDE SEQUENCE</scope>
    <source>
        <strain evidence="1 3">SWRI153</strain>
    </source>
</reference>
<sequence length="310" mass="34274">MRNGPSRKTPTLGHWLAGFCLFITAWLHGVAVQAADILLTGAEDSPGVQAFVQALGELRPTDNVRFQPLASLPAPGKLPTSLRLILLDLPSLDWRMQEPQGPATLVLRISRLQARQRFGDAQPARLSLLWSDPPLSRQLQLIRRILPQARRVGVLFDEHGEFLLEELRLAARPLNLDIVSQRWDNTHDSRPLQSVLKNSDVLLGLDDPDLYNSQTAKNLLLSSYARQVALIGPTISFVRAGSLASTYSDQGDWLAILDHLLDQPTSAWPRTLYPARFKVSSNAQVARSLGIEPLNEASVASTLAEGERRP</sequence>
<gene>
    <name evidence="2" type="ORF">HU727_008485</name>
    <name evidence="1" type="ORF">HU727_04790</name>
</gene>
<organism evidence="1">
    <name type="scientific">Pseudomonas khorasanensis</name>
    <dbReference type="NCBI Taxonomy" id="2745508"/>
    <lineage>
        <taxon>Bacteria</taxon>
        <taxon>Pseudomonadati</taxon>
        <taxon>Pseudomonadota</taxon>
        <taxon>Gammaproteobacteria</taxon>
        <taxon>Pseudomonadales</taxon>
        <taxon>Pseudomonadaceae</taxon>
        <taxon>Pseudomonas</taxon>
    </lineage>
</organism>
<proteinExistence type="predicted"/>
<comment type="caution">
    <text evidence="1">The sequence shown here is derived from an EMBL/GenBank/DDBJ whole genome shotgun (WGS) entry which is preliminary data.</text>
</comment>
<reference evidence="1" key="2">
    <citation type="submission" date="2020-07" db="EMBL/GenBank/DDBJ databases">
        <authorList>
            <person name="Lood C."/>
            <person name="Girard L."/>
        </authorList>
    </citation>
    <scope>NUCLEOTIDE SEQUENCE</scope>
    <source>
        <strain evidence="1">SWRI153</strain>
    </source>
</reference>
<keyword evidence="3" id="KW-1185">Reference proteome</keyword>
<dbReference type="PANTHER" id="PTHR35271">
    <property type="entry name" value="ABC TRANSPORTER, SUBSTRATE-BINDING LIPOPROTEIN-RELATED"/>
    <property type="match status" value="1"/>
</dbReference>